<sequence length="173" mass="18781">MQGMKRKMVAAALATALLFGAAPAHASELVEPTTVGESVALDPNKAISILTPDLWGDIEAKPGDIVHIPYQGTRNYEDLTVEVAKPFEDFQILVGLDNSIVIAVPKNLSGAASVAPVFTVSDKNGEIDSFTIKVSVEPRRQSDEEKRSALFDVISELAYRMPHLPFVSELLKY</sequence>
<evidence type="ECO:0000313" key="2">
    <source>
        <dbReference type="EMBL" id="BAF55167.1"/>
    </source>
</evidence>
<dbReference type="EMBL" id="AP009044">
    <property type="protein sequence ID" value="BAF55167.1"/>
    <property type="molecule type" value="Genomic_DNA"/>
</dbReference>
<feature type="signal peptide" evidence="1">
    <location>
        <begin position="1"/>
        <end position="26"/>
    </location>
</feature>
<organism evidence="2">
    <name type="scientific">Corynebacterium glutamicum (strain R)</name>
    <dbReference type="NCBI Taxonomy" id="340322"/>
    <lineage>
        <taxon>Bacteria</taxon>
        <taxon>Bacillati</taxon>
        <taxon>Actinomycetota</taxon>
        <taxon>Actinomycetes</taxon>
        <taxon>Mycobacteriales</taxon>
        <taxon>Corynebacteriaceae</taxon>
        <taxon>Corynebacterium</taxon>
    </lineage>
</organism>
<dbReference type="Proteomes" id="UP000006698">
    <property type="component" value="Chromosome"/>
</dbReference>
<dbReference type="KEGG" id="cgt:cgR_2165"/>
<reference evidence="2" key="1">
    <citation type="journal article" date="2007" name="Microbiology">
        <title>Comparative analysis of the Corynebacterium glutamicum group and complete genome sequence of strain R.</title>
        <authorList>
            <person name="Yukawa H."/>
            <person name="Omumasaba C.A."/>
            <person name="Nonaka H."/>
            <person name="Kos P."/>
            <person name="Okai N."/>
            <person name="Suzuki N."/>
            <person name="Suda M."/>
            <person name="Tsuge Y."/>
            <person name="Watanabe J."/>
            <person name="Ikeda Y."/>
            <person name="Vertes A.A."/>
            <person name="Inui M."/>
        </authorList>
    </citation>
    <scope>NUCLEOTIDE SEQUENCE</scope>
    <source>
        <strain evidence="2">R</strain>
    </source>
</reference>
<feature type="chain" id="PRO_5044497333" evidence="1">
    <location>
        <begin position="27"/>
        <end position="173"/>
    </location>
</feature>
<keyword evidence="1" id="KW-0732">Signal</keyword>
<protein>
    <submittedName>
        <fullName evidence="2">Uncharacterized protein</fullName>
    </submittedName>
</protein>
<name>A0AB72VCA9_CORGB</name>
<gene>
    <name evidence="2" type="ordered locus">cgR_2165</name>
</gene>
<evidence type="ECO:0000256" key="1">
    <source>
        <dbReference type="SAM" id="SignalP"/>
    </source>
</evidence>
<dbReference type="AlphaFoldDB" id="A0AB72VCA9"/>
<accession>A0AB72VCA9</accession>
<proteinExistence type="predicted"/>